<dbReference type="PANTHER" id="PTHR31528:SF3">
    <property type="entry name" value="THIAMINE BIOSYNTHESIS PROTEIN HI_0357-RELATED"/>
    <property type="match status" value="1"/>
</dbReference>
<dbReference type="EMBL" id="BSFQ01000039">
    <property type="protein sequence ID" value="GLL14952.1"/>
    <property type="molecule type" value="Genomic_DNA"/>
</dbReference>
<evidence type="ECO:0000259" key="3">
    <source>
        <dbReference type="PROSITE" id="PS50206"/>
    </source>
</evidence>
<evidence type="ECO:0000313" key="4">
    <source>
        <dbReference type="EMBL" id="GLL14952.1"/>
    </source>
</evidence>
<protein>
    <submittedName>
        <fullName evidence="4">ABC transporter substrate-binding protein</fullName>
    </submittedName>
</protein>
<evidence type="ECO:0000256" key="2">
    <source>
        <dbReference type="SAM" id="SignalP"/>
    </source>
</evidence>
<proteinExistence type="predicted"/>
<dbReference type="AlphaFoldDB" id="A0A9W6NZM2"/>
<keyword evidence="5" id="KW-1185">Reference proteome</keyword>
<dbReference type="PROSITE" id="PS50206">
    <property type="entry name" value="RHODANESE_3"/>
    <property type="match status" value="1"/>
</dbReference>
<reference evidence="4" key="1">
    <citation type="journal article" date="2014" name="Int. J. Syst. Evol. Microbiol.">
        <title>Complete genome sequence of Corynebacterium casei LMG S-19264T (=DSM 44701T), isolated from a smear-ripened cheese.</title>
        <authorList>
            <consortium name="US DOE Joint Genome Institute (JGI-PGF)"/>
            <person name="Walter F."/>
            <person name="Albersmeier A."/>
            <person name="Kalinowski J."/>
            <person name="Ruckert C."/>
        </authorList>
    </citation>
    <scope>NUCLEOTIDE SEQUENCE</scope>
    <source>
        <strain evidence="4">VKM Ac-1069</strain>
    </source>
</reference>
<evidence type="ECO:0000256" key="1">
    <source>
        <dbReference type="SAM" id="MobiDB-lite"/>
    </source>
</evidence>
<evidence type="ECO:0000313" key="5">
    <source>
        <dbReference type="Proteomes" id="UP001143463"/>
    </source>
</evidence>
<dbReference type="PANTHER" id="PTHR31528">
    <property type="entry name" value="4-AMINO-5-HYDROXYMETHYL-2-METHYLPYRIMIDINE PHOSPHATE SYNTHASE THI11-RELATED"/>
    <property type="match status" value="1"/>
</dbReference>
<feature type="domain" description="Rhodanese" evidence="3">
    <location>
        <begin position="60"/>
        <end position="90"/>
    </location>
</feature>
<name>A0A9W6NZM2_9PSEU</name>
<dbReference type="InterPro" id="IPR027939">
    <property type="entry name" value="NMT1/THI5"/>
</dbReference>
<dbReference type="InterPro" id="IPR015168">
    <property type="entry name" value="SsuA/THI5"/>
</dbReference>
<feature type="chain" id="PRO_5040751174" evidence="2">
    <location>
        <begin position="26"/>
        <end position="369"/>
    </location>
</feature>
<comment type="caution">
    <text evidence="4">The sequence shown here is derived from an EMBL/GenBank/DDBJ whole genome shotgun (WGS) entry which is preliminary data.</text>
</comment>
<feature type="region of interest" description="Disordered" evidence="1">
    <location>
        <begin position="349"/>
        <end position="369"/>
    </location>
</feature>
<keyword evidence="2" id="KW-0732">Signal</keyword>
<dbReference type="PROSITE" id="PS51257">
    <property type="entry name" value="PROKAR_LIPOPROTEIN"/>
    <property type="match status" value="1"/>
</dbReference>
<reference evidence="4" key="2">
    <citation type="submission" date="2023-01" db="EMBL/GenBank/DDBJ databases">
        <authorList>
            <person name="Sun Q."/>
            <person name="Evtushenko L."/>
        </authorList>
    </citation>
    <scope>NUCLEOTIDE SEQUENCE</scope>
    <source>
        <strain evidence="4">VKM Ac-1069</strain>
    </source>
</reference>
<accession>A0A9W6NZM2</accession>
<gene>
    <name evidence="4" type="ORF">GCM10017577_61010</name>
</gene>
<dbReference type="Gene3D" id="3.40.190.10">
    <property type="entry name" value="Periplasmic binding protein-like II"/>
    <property type="match status" value="2"/>
</dbReference>
<dbReference type="SUPFAM" id="SSF53850">
    <property type="entry name" value="Periplasmic binding protein-like II"/>
    <property type="match status" value="1"/>
</dbReference>
<dbReference type="GO" id="GO:0009228">
    <property type="term" value="P:thiamine biosynthetic process"/>
    <property type="evidence" value="ECO:0007669"/>
    <property type="project" value="InterPro"/>
</dbReference>
<dbReference type="Pfam" id="PF09084">
    <property type="entry name" value="NMT1"/>
    <property type="match status" value="1"/>
</dbReference>
<dbReference type="InterPro" id="IPR001763">
    <property type="entry name" value="Rhodanese-like_dom"/>
</dbReference>
<dbReference type="RefSeq" id="WP_037051610.1">
    <property type="nucleotide sequence ID" value="NZ_BAAAUZ010000012.1"/>
</dbReference>
<dbReference type="Proteomes" id="UP001143463">
    <property type="component" value="Unassembled WGS sequence"/>
</dbReference>
<organism evidence="4 5">
    <name type="scientific">Pseudonocardia halophobica</name>
    <dbReference type="NCBI Taxonomy" id="29401"/>
    <lineage>
        <taxon>Bacteria</taxon>
        <taxon>Bacillati</taxon>
        <taxon>Actinomycetota</taxon>
        <taxon>Actinomycetes</taxon>
        <taxon>Pseudonocardiales</taxon>
        <taxon>Pseudonocardiaceae</taxon>
        <taxon>Pseudonocardia</taxon>
    </lineage>
</organism>
<feature type="signal peptide" evidence="2">
    <location>
        <begin position="1"/>
        <end position="25"/>
    </location>
</feature>
<sequence>MSLSPTRWARLPLALVALATALVLAACGGASGGAAASSSGPAGDDSLTVQLSWFSNAQNGGWTAAQTQGYLADAGFSDVKILPGGPNVSGIQLLASGRADIAVTTAESYLQAKAQGLPITAVYNEFDTPPTGVLVKQSTGWTKWSDLAGKSWTVAPISLGWQWVQRSQNIQFPTQNFNGTYAAFFASPDGVVQGYPTNTVYEARKQNIDVNYFSYASAGFNPYGQILAVTEDYAKNHGDTLKRALGALSKGWTAYLTDVDAATKANDQMLTDNNQLAADTNWFTWAGQRPFVIGGQGGKQMGAMGDERWNTTIDQMKQMGALPADWNPSGPLYDNSFLSTEVMPQLDALPDAPAGSFQGAAPAITAPTS</sequence>